<evidence type="ECO:0000313" key="2">
    <source>
        <dbReference type="EMBL" id="RZQ51626.1"/>
    </source>
</evidence>
<feature type="transmembrane region" description="Helical" evidence="1">
    <location>
        <begin position="56"/>
        <end position="73"/>
    </location>
</feature>
<gene>
    <name evidence="2" type="ORF">C1E23_18475</name>
</gene>
<feature type="transmembrane region" description="Helical" evidence="1">
    <location>
        <begin position="26"/>
        <end position="44"/>
    </location>
</feature>
<reference evidence="2 3" key="1">
    <citation type="submission" date="2018-01" db="EMBL/GenBank/DDBJ databases">
        <title>Co-occurrence of chitin degradation, pigmentation and bioactivity in marine Pseudoalteromonas.</title>
        <authorList>
            <person name="Paulsen S."/>
            <person name="Gram L."/>
            <person name="Machado H."/>
        </authorList>
    </citation>
    <scope>NUCLEOTIDE SEQUENCE [LARGE SCALE GENOMIC DNA]</scope>
    <source>
        <strain evidence="2 3">S3898</strain>
    </source>
</reference>
<dbReference type="EMBL" id="PPSX01000087">
    <property type="protein sequence ID" value="RZQ51626.1"/>
    <property type="molecule type" value="Genomic_DNA"/>
</dbReference>
<organism evidence="2 3">
    <name type="scientific">Pseudoalteromonas phenolica</name>
    <dbReference type="NCBI Taxonomy" id="161398"/>
    <lineage>
        <taxon>Bacteria</taxon>
        <taxon>Pseudomonadati</taxon>
        <taxon>Pseudomonadota</taxon>
        <taxon>Gammaproteobacteria</taxon>
        <taxon>Alteromonadales</taxon>
        <taxon>Pseudoalteromonadaceae</taxon>
        <taxon>Pseudoalteromonas</taxon>
    </lineage>
</organism>
<name>A0A4Q7IK76_9GAMM</name>
<keyword evidence="1" id="KW-0812">Transmembrane</keyword>
<sequence>METFEKIITEIYGITLPELLIQSVDSILYIISLILVAVGAIKIFRKTRSTNAKSIVISIIGTVLSSFVSIAIAENSEDFGVIEVTVILVPSLFMLVAAISFYRLCSEPFIKCN</sequence>
<feature type="transmembrane region" description="Helical" evidence="1">
    <location>
        <begin position="79"/>
        <end position="102"/>
    </location>
</feature>
<accession>A0A4Q7IK76</accession>
<dbReference type="Proteomes" id="UP000291338">
    <property type="component" value="Unassembled WGS sequence"/>
</dbReference>
<evidence type="ECO:0000313" key="3">
    <source>
        <dbReference type="Proteomes" id="UP000291338"/>
    </source>
</evidence>
<dbReference type="RefSeq" id="WP_130256976.1">
    <property type="nucleotide sequence ID" value="NZ_PPSX01000087.1"/>
</dbReference>
<dbReference type="AlphaFoldDB" id="A0A4Q7IK76"/>
<comment type="caution">
    <text evidence="2">The sequence shown here is derived from an EMBL/GenBank/DDBJ whole genome shotgun (WGS) entry which is preliminary data.</text>
</comment>
<keyword evidence="1" id="KW-0472">Membrane</keyword>
<protein>
    <submittedName>
        <fullName evidence="2">Uncharacterized protein</fullName>
    </submittedName>
</protein>
<keyword evidence="1" id="KW-1133">Transmembrane helix</keyword>
<evidence type="ECO:0000256" key="1">
    <source>
        <dbReference type="SAM" id="Phobius"/>
    </source>
</evidence>
<proteinExistence type="predicted"/>